<dbReference type="Proteomes" id="UP000054321">
    <property type="component" value="Unassembled WGS sequence"/>
</dbReference>
<evidence type="ECO:0000313" key="2">
    <source>
        <dbReference type="EMBL" id="KIN00632.1"/>
    </source>
</evidence>
<feature type="region of interest" description="Disordered" evidence="1">
    <location>
        <begin position="232"/>
        <end position="286"/>
    </location>
</feature>
<name>A0A0C3HEC9_OIDMZ</name>
<dbReference type="EMBL" id="KN832877">
    <property type="protein sequence ID" value="KIN00632.1"/>
    <property type="molecule type" value="Genomic_DNA"/>
</dbReference>
<evidence type="ECO:0000313" key="3">
    <source>
        <dbReference type="Proteomes" id="UP000054321"/>
    </source>
</evidence>
<gene>
    <name evidence="2" type="ORF">OIDMADRAFT_146047</name>
</gene>
<organism evidence="2 3">
    <name type="scientific">Oidiodendron maius (strain Zn)</name>
    <dbReference type="NCBI Taxonomy" id="913774"/>
    <lineage>
        <taxon>Eukaryota</taxon>
        <taxon>Fungi</taxon>
        <taxon>Dikarya</taxon>
        <taxon>Ascomycota</taxon>
        <taxon>Pezizomycotina</taxon>
        <taxon>Leotiomycetes</taxon>
        <taxon>Leotiomycetes incertae sedis</taxon>
        <taxon>Myxotrichaceae</taxon>
        <taxon>Oidiodendron</taxon>
    </lineage>
</organism>
<dbReference type="AlphaFoldDB" id="A0A0C3HEC9"/>
<dbReference type="OrthoDB" id="5429909at2759"/>
<protein>
    <submittedName>
        <fullName evidence="2">Uncharacterized protein</fullName>
    </submittedName>
</protein>
<sequence length="286" mass="31850">MTEPKIFLLKEGHYLPAAMAESLLGSIVPDFESPRADFRPRKDSPLVDKGDVILTELSQFDIEVASSHSNTVNPKLDGILGMKRKVERRAKTNLAGKTMRFIRLQQHGDILKSLMEADHNTKEKVLEWTRLWQSNKQPVCMIVGVLLSDGGSVKSINKTIKEIEIKGNIPLIPIASAIAGVPVFLPFGDIAAGVGSQTKDSVQSSGQFRRSMVIGLQLRVIRKKWWEDDVKFSKKKPSGRPGQQLGNTEEQEEHKSRNLERSTEEEEELDIGDDPFPEAETGPADL</sequence>
<accession>A0A0C3HEC9</accession>
<feature type="compositionally biased region" description="Acidic residues" evidence="1">
    <location>
        <begin position="263"/>
        <end position="277"/>
    </location>
</feature>
<reference evidence="2 3" key="1">
    <citation type="submission" date="2014-04" db="EMBL/GenBank/DDBJ databases">
        <authorList>
            <consortium name="DOE Joint Genome Institute"/>
            <person name="Kuo A."/>
            <person name="Martino E."/>
            <person name="Perotto S."/>
            <person name="Kohler A."/>
            <person name="Nagy L.G."/>
            <person name="Floudas D."/>
            <person name="Copeland A."/>
            <person name="Barry K.W."/>
            <person name="Cichocki N."/>
            <person name="Veneault-Fourrey C."/>
            <person name="LaButti K."/>
            <person name="Lindquist E.A."/>
            <person name="Lipzen A."/>
            <person name="Lundell T."/>
            <person name="Morin E."/>
            <person name="Murat C."/>
            <person name="Sun H."/>
            <person name="Tunlid A."/>
            <person name="Henrissat B."/>
            <person name="Grigoriev I.V."/>
            <person name="Hibbett D.S."/>
            <person name="Martin F."/>
            <person name="Nordberg H.P."/>
            <person name="Cantor M.N."/>
            <person name="Hua S.X."/>
        </authorList>
    </citation>
    <scope>NUCLEOTIDE SEQUENCE [LARGE SCALE GENOMIC DNA]</scope>
    <source>
        <strain evidence="2 3">Zn</strain>
    </source>
</reference>
<evidence type="ECO:0000256" key="1">
    <source>
        <dbReference type="SAM" id="MobiDB-lite"/>
    </source>
</evidence>
<feature type="compositionally biased region" description="Basic and acidic residues" evidence="1">
    <location>
        <begin position="252"/>
        <end position="262"/>
    </location>
</feature>
<reference evidence="3" key="2">
    <citation type="submission" date="2015-01" db="EMBL/GenBank/DDBJ databases">
        <title>Evolutionary Origins and Diversification of the Mycorrhizal Mutualists.</title>
        <authorList>
            <consortium name="DOE Joint Genome Institute"/>
            <consortium name="Mycorrhizal Genomics Consortium"/>
            <person name="Kohler A."/>
            <person name="Kuo A."/>
            <person name="Nagy L.G."/>
            <person name="Floudas D."/>
            <person name="Copeland A."/>
            <person name="Barry K.W."/>
            <person name="Cichocki N."/>
            <person name="Veneault-Fourrey C."/>
            <person name="LaButti K."/>
            <person name="Lindquist E.A."/>
            <person name="Lipzen A."/>
            <person name="Lundell T."/>
            <person name="Morin E."/>
            <person name="Murat C."/>
            <person name="Riley R."/>
            <person name="Ohm R."/>
            <person name="Sun H."/>
            <person name="Tunlid A."/>
            <person name="Henrissat B."/>
            <person name="Grigoriev I.V."/>
            <person name="Hibbett D.S."/>
            <person name="Martin F."/>
        </authorList>
    </citation>
    <scope>NUCLEOTIDE SEQUENCE [LARGE SCALE GENOMIC DNA]</scope>
    <source>
        <strain evidence="3">Zn</strain>
    </source>
</reference>
<dbReference type="HOGENOM" id="CLU_973502_0_0_1"/>
<proteinExistence type="predicted"/>
<dbReference type="InParanoid" id="A0A0C3HEC9"/>
<keyword evidence="3" id="KW-1185">Reference proteome</keyword>